<reference evidence="1 2" key="1">
    <citation type="submission" date="2013-09" db="EMBL/GenBank/DDBJ databases">
        <title>Genome sequencing of Phaeobacter antarcticus sp. nov. SM1211.</title>
        <authorList>
            <person name="Zhang X.-Y."/>
            <person name="Liu C."/>
            <person name="Chen X.-L."/>
            <person name="Xie B.-B."/>
            <person name="Qin Q.-L."/>
            <person name="Rong J.-C."/>
            <person name="Zhang Y.-Z."/>
        </authorList>
    </citation>
    <scope>NUCLEOTIDE SEQUENCE [LARGE SCALE GENOMIC DNA]</scope>
    <source>
        <strain evidence="1 2">SM1211</strain>
    </source>
</reference>
<keyword evidence="2" id="KW-1185">Reference proteome</keyword>
<proteinExistence type="predicted"/>
<organism evidence="1 2">
    <name type="scientific">Puniceibacterium antarcticum</name>
    <dbReference type="NCBI Taxonomy" id="1206336"/>
    <lineage>
        <taxon>Bacteria</taxon>
        <taxon>Pseudomonadati</taxon>
        <taxon>Pseudomonadota</taxon>
        <taxon>Alphaproteobacteria</taxon>
        <taxon>Rhodobacterales</taxon>
        <taxon>Paracoccaceae</taxon>
        <taxon>Puniceibacterium</taxon>
    </lineage>
</organism>
<dbReference type="Proteomes" id="UP000231259">
    <property type="component" value="Unassembled WGS sequence"/>
</dbReference>
<sequence>MRQRASRGLCLLLAAFRPLGKSLVVCLSDASRMRQAMTVFQTAL</sequence>
<dbReference type="AlphaFoldDB" id="A0A2G8RBK1"/>
<evidence type="ECO:0000313" key="1">
    <source>
        <dbReference type="EMBL" id="PIL18801.1"/>
    </source>
</evidence>
<accession>A0A2G8RBK1</accession>
<dbReference type="EMBL" id="AWWI01000121">
    <property type="protein sequence ID" value="PIL18801.1"/>
    <property type="molecule type" value="Genomic_DNA"/>
</dbReference>
<protein>
    <submittedName>
        <fullName evidence="1">Uncharacterized protein</fullName>
    </submittedName>
</protein>
<comment type="caution">
    <text evidence="1">The sequence shown here is derived from an EMBL/GenBank/DDBJ whole genome shotgun (WGS) entry which is preliminary data.</text>
</comment>
<evidence type="ECO:0000313" key="2">
    <source>
        <dbReference type="Proteomes" id="UP000231259"/>
    </source>
</evidence>
<gene>
    <name evidence="1" type="ORF">P775_19725</name>
</gene>
<name>A0A2G8RBK1_9RHOB</name>